<evidence type="ECO:0000313" key="2">
    <source>
        <dbReference type="EMBL" id="NYG35486.1"/>
    </source>
</evidence>
<comment type="caution">
    <text evidence="2">The sequence shown here is derived from an EMBL/GenBank/DDBJ whole genome shotgun (WGS) entry which is preliminary data.</text>
</comment>
<dbReference type="RefSeq" id="WP_179636376.1">
    <property type="nucleotide sequence ID" value="NZ_JACCFH010000002.1"/>
</dbReference>
<dbReference type="AlphaFoldDB" id="A0A7Y9U999"/>
<keyword evidence="3" id="KW-1185">Reference proteome</keyword>
<organism evidence="2 3">
    <name type="scientific">Sphaerotilus montanus</name>
    <dbReference type="NCBI Taxonomy" id="522889"/>
    <lineage>
        <taxon>Bacteria</taxon>
        <taxon>Pseudomonadati</taxon>
        <taxon>Pseudomonadota</taxon>
        <taxon>Betaproteobacteria</taxon>
        <taxon>Burkholderiales</taxon>
        <taxon>Sphaerotilaceae</taxon>
        <taxon>Sphaerotilus</taxon>
    </lineage>
</organism>
<sequence length="255" mass="28388">MSTVVQVQSHSGTHTHTHLDTPPHAQLQPHHLKDHMVLEAYALLARSPAGAQAGVLTAPLPAVLNFMENAFVFGGMTPRSDLVWGTWGWSSHRRGQALSSRFADRHHQVSIPLRLFYRMPGATDIHQTMSVQQIQETGLLSLTRLTAVPKRALRERWLDRVDQELGADRRRAVVDWSVAQLAVEFAGYAQDLLRGPQDLGLSQDVALTMVVHPVRPGRQDRHAPPEPHILIASARRDPARITRCDAHYLAQAVVV</sequence>
<accession>A0A7Y9U999</accession>
<protein>
    <submittedName>
        <fullName evidence="2">Uncharacterized protein</fullName>
    </submittedName>
</protein>
<evidence type="ECO:0000256" key="1">
    <source>
        <dbReference type="SAM" id="MobiDB-lite"/>
    </source>
</evidence>
<dbReference type="Proteomes" id="UP000518288">
    <property type="component" value="Unassembled WGS sequence"/>
</dbReference>
<proteinExistence type="predicted"/>
<name>A0A7Y9U999_9BURK</name>
<dbReference type="EMBL" id="JACCFH010000002">
    <property type="protein sequence ID" value="NYG35486.1"/>
    <property type="molecule type" value="Genomic_DNA"/>
</dbReference>
<gene>
    <name evidence="2" type="ORF">BDD16_004548</name>
</gene>
<evidence type="ECO:0000313" key="3">
    <source>
        <dbReference type="Proteomes" id="UP000518288"/>
    </source>
</evidence>
<feature type="region of interest" description="Disordered" evidence="1">
    <location>
        <begin position="1"/>
        <end position="28"/>
    </location>
</feature>
<reference evidence="2 3" key="1">
    <citation type="submission" date="2020-07" db="EMBL/GenBank/DDBJ databases">
        <title>Genomic Encyclopedia of Archaeal and Bacterial Type Strains, Phase II (KMG-II): from individual species to whole genera.</title>
        <authorList>
            <person name="Goeker M."/>
        </authorList>
    </citation>
    <scope>NUCLEOTIDE SEQUENCE [LARGE SCALE GENOMIC DNA]</scope>
    <source>
        <strain evidence="2 3">DSM 21226</strain>
    </source>
</reference>
<feature type="compositionally biased region" description="Polar residues" evidence="1">
    <location>
        <begin position="1"/>
        <end position="12"/>
    </location>
</feature>